<reference evidence="1 2" key="1">
    <citation type="submission" date="2020-08" db="EMBL/GenBank/DDBJ databases">
        <title>Genome sequence of Sphingomonas daechungensis KACC 18115T.</title>
        <authorList>
            <person name="Hyun D.-W."/>
            <person name="Bae J.-W."/>
        </authorList>
    </citation>
    <scope>NUCLEOTIDE SEQUENCE [LARGE SCALE GENOMIC DNA]</scope>
    <source>
        <strain evidence="1 2">KACC 18115</strain>
    </source>
</reference>
<sequence>MPGRQIIIYDKRADVIAKHKVGWWEIWNASRARSGEPPLKQDDPTESRIWRVEVRAGKHYLKERWNIRTWSDLDNRLGDMFAASIEAIRHAQPTRDSNRSRWPNSELWNRVVDEVQTDLFEMRQWADPDLVKSVQKDALNDLLARQMLGLMVNRAALRGVQFPQLRAFALSIGDELAREVSNSPSRIGDKLARTVNRYDLGI</sequence>
<dbReference type="EMBL" id="CP060780">
    <property type="protein sequence ID" value="QNP44043.1"/>
    <property type="molecule type" value="Genomic_DNA"/>
</dbReference>
<organism evidence="1 2">
    <name type="scientific">Sphingomonas daechungensis</name>
    <dbReference type="NCBI Taxonomy" id="1176646"/>
    <lineage>
        <taxon>Bacteria</taxon>
        <taxon>Pseudomonadati</taxon>
        <taxon>Pseudomonadota</taxon>
        <taxon>Alphaproteobacteria</taxon>
        <taxon>Sphingomonadales</taxon>
        <taxon>Sphingomonadaceae</taxon>
        <taxon>Sphingomonas</taxon>
    </lineage>
</organism>
<accession>A0ABX6T8P8</accession>
<name>A0ABX6T8P8_9SPHN</name>
<gene>
    <name evidence="1" type="ORF">H9L15_05585</name>
</gene>
<evidence type="ECO:0000313" key="2">
    <source>
        <dbReference type="Proteomes" id="UP000516134"/>
    </source>
</evidence>
<proteinExistence type="predicted"/>
<protein>
    <submittedName>
        <fullName evidence="1">Uncharacterized protein</fullName>
    </submittedName>
</protein>
<keyword evidence="2" id="KW-1185">Reference proteome</keyword>
<evidence type="ECO:0000313" key="1">
    <source>
        <dbReference type="EMBL" id="QNP44043.1"/>
    </source>
</evidence>
<dbReference type="RefSeq" id="WP_187715465.1">
    <property type="nucleotide sequence ID" value="NZ_CP060780.1"/>
</dbReference>
<dbReference type="Proteomes" id="UP000516134">
    <property type="component" value="Chromosome"/>
</dbReference>